<protein>
    <recommendedName>
        <fullName evidence="3">Tetratricopeptide repeat-like domain-containing protein</fullName>
    </recommendedName>
</protein>
<dbReference type="InterPro" id="IPR011990">
    <property type="entry name" value="TPR-like_helical_dom_sf"/>
</dbReference>
<name>A0A1F8EX08_9BACT</name>
<reference evidence="1 2" key="1">
    <citation type="journal article" date="2016" name="Nat. Commun.">
        <title>Thousands of microbial genomes shed light on interconnected biogeochemical processes in an aquifer system.</title>
        <authorList>
            <person name="Anantharaman K."/>
            <person name="Brown C.T."/>
            <person name="Hug L.A."/>
            <person name="Sharon I."/>
            <person name="Castelle C.J."/>
            <person name="Probst A.J."/>
            <person name="Thomas B.C."/>
            <person name="Singh A."/>
            <person name="Wilkins M.J."/>
            <person name="Karaoz U."/>
            <person name="Brodie E.L."/>
            <person name="Williams K.H."/>
            <person name="Hubbard S.S."/>
            <person name="Banfield J.F."/>
        </authorList>
    </citation>
    <scope>NUCLEOTIDE SEQUENCE [LARGE SCALE GENOMIC DNA]</scope>
</reference>
<dbReference type="Gene3D" id="1.25.40.10">
    <property type="entry name" value="Tetratricopeptide repeat domain"/>
    <property type="match status" value="1"/>
</dbReference>
<organism evidence="1 2">
    <name type="scientific">Candidatus Yanofskybacteria bacterium RIFCSPHIGHO2_01_FULL_44_17</name>
    <dbReference type="NCBI Taxonomy" id="1802668"/>
    <lineage>
        <taxon>Bacteria</taxon>
        <taxon>Candidatus Yanofskyibacteriota</taxon>
    </lineage>
</organism>
<proteinExistence type="predicted"/>
<gene>
    <name evidence="1" type="ORF">A2831_01555</name>
</gene>
<dbReference type="AlphaFoldDB" id="A0A1F8EX08"/>
<evidence type="ECO:0008006" key="3">
    <source>
        <dbReference type="Google" id="ProtNLM"/>
    </source>
</evidence>
<comment type="caution">
    <text evidence="1">The sequence shown here is derived from an EMBL/GenBank/DDBJ whole genome shotgun (WGS) entry which is preliminary data.</text>
</comment>
<dbReference type="Proteomes" id="UP000177507">
    <property type="component" value="Unassembled WGS sequence"/>
</dbReference>
<evidence type="ECO:0000313" key="2">
    <source>
        <dbReference type="Proteomes" id="UP000177507"/>
    </source>
</evidence>
<dbReference type="EMBL" id="MGJI01000009">
    <property type="protein sequence ID" value="OGN05404.1"/>
    <property type="molecule type" value="Genomic_DNA"/>
</dbReference>
<dbReference type="SUPFAM" id="SSF48452">
    <property type="entry name" value="TPR-like"/>
    <property type="match status" value="1"/>
</dbReference>
<dbReference type="STRING" id="1802668.A2831_01555"/>
<accession>A0A1F8EX08</accession>
<sequence>MKTIAVIILLAVSVLSGLQGYIYSEFDACIKRTEQQFYKKEFSLALAAIKELRDNRWYRTMKTYSSLDILEIDKKLDYQLGRILLGQGKLKEAYAAFEQCATAESAELSSYCLYQQGNTALYQGNINTAEKKWQDSMAKSIGGHDFDAQVNLELLKNDKKKTDAVAVINMLNHRRSSGPSFFLRPPSQKSGSVKP</sequence>
<evidence type="ECO:0000313" key="1">
    <source>
        <dbReference type="EMBL" id="OGN05404.1"/>
    </source>
</evidence>